<dbReference type="InterPro" id="IPR033985">
    <property type="entry name" value="SusD-like_N"/>
</dbReference>
<evidence type="ECO:0000256" key="2">
    <source>
        <dbReference type="ARBA" id="ARBA00006275"/>
    </source>
</evidence>
<evidence type="ECO:0000256" key="1">
    <source>
        <dbReference type="ARBA" id="ARBA00004442"/>
    </source>
</evidence>
<feature type="domain" description="SusD-like N-terminal" evidence="7">
    <location>
        <begin position="37"/>
        <end position="217"/>
    </location>
</feature>
<dbReference type="SUPFAM" id="SSF48452">
    <property type="entry name" value="TPR-like"/>
    <property type="match status" value="1"/>
</dbReference>
<keyword evidence="5" id="KW-0998">Cell outer membrane</keyword>
<feature type="domain" description="RagB/SusD" evidence="6">
    <location>
        <begin position="354"/>
        <end position="543"/>
    </location>
</feature>
<comment type="similarity">
    <text evidence="2">Belongs to the SusD family.</text>
</comment>
<dbReference type="GO" id="GO:0009279">
    <property type="term" value="C:cell outer membrane"/>
    <property type="evidence" value="ECO:0007669"/>
    <property type="project" value="UniProtKB-SubCell"/>
</dbReference>
<dbReference type="PROSITE" id="PS51257">
    <property type="entry name" value="PROKAR_LIPOPROTEIN"/>
    <property type="match status" value="1"/>
</dbReference>
<dbReference type="Gene3D" id="1.25.40.390">
    <property type="match status" value="1"/>
</dbReference>
<dbReference type="AlphaFoldDB" id="A0A7L8AJ15"/>
<dbReference type="Pfam" id="PF07980">
    <property type="entry name" value="SusD_RagB"/>
    <property type="match status" value="1"/>
</dbReference>
<dbReference type="OrthoDB" id="5694214at2"/>
<evidence type="ECO:0000256" key="4">
    <source>
        <dbReference type="ARBA" id="ARBA00023136"/>
    </source>
</evidence>
<reference evidence="8 9" key="1">
    <citation type="journal article" date="2016" name="Int. J. Syst. Evol. Microbiol.">
        <title>Polaribacter haliotis sp. nov., isolated from the gut of abalone Haliotis discus hannai.</title>
        <authorList>
            <person name="Kim Y.O."/>
            <person name="Park I.S."/>
            <person name="Park S."/>
            <person name="Nam B.H."/>
            <person name="Park J.M."/>
            <person name="Kim D.G."/>
            <person name="Yoon J.H."/>
        </authorList>
    </citation>
    <scope>NUCLEOTIDE SEQUENCE [LARGE SCALE GENOMIC DNA]</scope>
    <source>
        <strain evidence="8 9">KCTC 52418</strain>
    </source>
</reference>
<sequence>MKYKFIIFLACFQFLISCDSILEVNDDLADLGALNNELLFSTEENVEKVVNGVYAKYGSEFYQGGNFYQMTSANTPYFSSTGAKGLEFGQFDISPSSKNLNDTWEEIYSCIDNANNLIENLNKFAPNFPNTTRSLGQAHFLRALAYFDLVRVWNEVPLRTETANQETLFLPKSSKEKIYNQIISDLTAATSELPSEVYIIGRPLSFAANGYLAKVYMKMATESGLSKSSQEYWDLAFDNAKIVYDSKKYNLLPNYGNLFIEGNENTAESIFEIQYISTGTSTKSGQHSTIVGPQESIYNQRSSGGQLRVNRLALHDHYLDYNIGVKDNHPDSRIEPTYIQDSYDEILAPFNSRKIYPKQFSGGFAVNFIKKFAEANNTNINSDRNRIIFRYADLLLMLAEIENERNNFPESKGYIKEVLDRANTTLYAQANIDAIAGGDDLRTRIGIERAYELLGEGQEWFDLRRIKNGTVTFLENRILRRQDLMTGSDLFDKKNKTKFHNVWNPDLSFVTGVKLTKNYYFPIPTNEIIGNNKITNADQNPGY</sequence>
<comment type="subcellular location">
    <subcellularLocation>
        <location evidence="1">Cell outer membrane</location>
    </subcellularLocation>
</comment>
<organism evidence="8 9">
    <name type="scientific">Polaribacter haliotis</name>
    <dbReference type="NCBI Taxonomy" id="1888915"/>
    <lineage>
        <taxon>Bacteria</taxon>
        <taxon>Pseudomonadati</taxon>
        <taxon>Bacteroidota</taxon>
        <taxon>Flavobacteriia</taxon>
        <taxon>Flavobacteriales</taxon>
        <taxon>Flavobacteriaceae</taxon>
    </lineage>
</organism>
<dbReference type="Proteomes" id="UP000516764">
    <property type="component" value="Chromosome"/>
</dbReference>
<dbReference type="RefSeq" id="WP_088353144.1">
    <property type="nucleotide sequence ID" value="NZ_CP061813.1"/>
</dbReference>
<evidence type="ECO:0000259" key="6">
    <source>
        <dbReference type="Pfam" id="PF07980"/>
    </source>
</evidence>
<dbReference type="EMBL" id="CP061813">
    <property type="protein sequence ID" value="QOD61964.1"/>
    <property type="molecule type" value="Genomic_DNA"/>
</dbReference>
<accession>A0A7L8AJ15</accession>
<proteinExistence type="inferred from homology"/>
<keyword evidence="3" id="KW-0732">Signal</keyword>
<gene>
    <name evidence="8" type="ORF">H9I45_05845</name>
</gene>
<keyword evidence="4" id="KW-0472">Membrane</keyword>
<keyword evidence="9" id="KW-1185">Reference proteome</keyword>
<dbReference type="Pfam" id="PF14322">
    <property type="entry name" value="SusD-like_3"/>
    <property type="match status" value="1"/>
</dbReference>
<evidence type="ECO:0000313" key="9">
    <source>
        <dbReference type="Proteomes" id="UP000516764"/>
    </source>
</evidence>
<dbReference type="InterPro" id="IPR011990">
    <property type="entry name" value="TPR-like_helical_dom_sf"/>
</dbReference>
<evidence type="ECO:0000256" key="3">
    <source>
        <dbReference type="ARBA" id="ARBA00022729"/>
    </source>
</evidence>
<evidence type="ECO:0000259" key="7">
    <source>
        <dbReference type="Pfam" id="PF14322"/>
    </source>
</evidence>
<dbReference type="InterPro" id="IPR012944">
    <property type="entry name" value="SusD_RagB_dom"/>
</dbReference>
<dbReference type="KEGG" id="phal:H9I45_05845"/>
<evidence type="ECO:0000313" key="8">
    <source>
        <dbReference type="EMBL" id="QOD61964.1"/>
    </source>
</evidence>
<protein>
    <submittedName>
        <fullName evidence="8">RagB/SusD family nutrient uptake outer membrane protein</fullName>
    </submittedName>
</protein>
<name>A0A7L8AJ15_9FLAO</name>
<evidence type="ECO:0000256" key="5">
    <source>
        <dbReference type="ARBA" id="ARBA00023237"/>
    </source>
</evidence>